<dbReference type="EMBL" id="SMMG02000009">
    <property type="protein sequence ID" value="KAA3460718.1"/>
    <property type="molecule type" value="Genomic_DNA"/>
</dbReference>
<protein>
    <submittedName>
        <fullName evidence="2">Cytochrome P450 CYP749A22-like protein</fullName>
    </submittedName>
</protein>
<gene>
    <name evidence="2" type="ORF">EPI10_027352</name>
</gene>
<feature type="compositionally biased region" description="Basic and acidic residues" evidence="1">
    <location>
        <begin position="1"/>
        <end position="26"/>
    </location>
</feature>
<proteinExistence type="predicted"/>
<sequence length="142" mass="16518">MNKRDRFGLEYKPDLRQNKRELEKKQEKRRARLSGREVKEEPMTFPHKSKMFVSGEIIYLKQRMESPEGMLGNLSINAIFKEGIGKNLSSIQLIQSNVQNALIDLSLRAIRILLWKMHMSSDINDMSDTATDSESLFKQDMV</sequence>
<accession>A0A5B6UTX0</accession>
<organism evidence="2 3">
    <name type="scientific">Gossypium australe</name>
    <dbReference type="NCBI Taxonomy" id="47621"/>
    <lineage>
        <taxon>Eukaryota</taxon>
        <taxon>Viridiplantae</taxon>
        <taxon>Streptophyta</taxon>
        <taxon>Embryophyta</taxon>
        <taxon>Tracheophyta</taxon>
        <taxon>Spermatophyta</taxon>
        <taxon>Magnoliopsida</taxon>
        <taxon>eudicotyledons</taxon>
        <taxon>Gunneridae</taxon>
        <taxon>Pentapetalae</taxon>
        <taxon>rosids</taxon>
        <taxon>malvids</taxon>
        <taxon>Malvales</taxon>
        <taxon>Malvaceae</taxon>
        <taxon>Malvoideae</taxon>
        <taxon>Gossypium</taxon>
    </lineage>
</organism>
<name>A0A5B6UTX0_9ROSI</name>
<dbReference type="AlphaFoldDB" id="A0A5B6UTX0"/>
<feature type="region of interest" description="Disordered" evidence="1">
    <location>
        <begin position="1"/>
        <end position="41"/>
    </location>
</feature>
<evidence type="ECO:0000313" key="2">
    <source>
        <dbReference type="EMBL" id="KAA3460718.1"/>
    </source>
</evidence>
<evidence type="ECO:0000313" key="3">
    <source>
        <dbReference type="Proteomes" id="UP000325315"/>
    </source>
</evidence>
<reference evidence="3" key="1">
    <citation type="journal article" date="2019" name="Plant Biotechnol. J.">
        <title>Genome sequencing of the Australian wild diploid species Gossypium australe highlights disease resistance and delayed gland morphogenesis.</title>
        <authorList>
            <person name="Cai Y."/>
            <person name="Cai X."/>
            <person name="Wang Q."/>
            <person name="Wang P."/>
            <person name="Zhang Y."/>
            <person name="Cai C."/>
            <person name="Xu Y."/>
            <person name="Wang K."/>
            <person name="Zhou Z."/>
            <person name="Wang C."/>
            <person name="Geng S."/>
            <person name="Li B."/>
            <person name="Dong Q."/>
            <person name="Hou Y."/>
            <person name="Wang H."/>
            <person name="Ai P."/>
            <person name="Liu Z."/>
            <person name="Yi F."/>
            <person name="Sun M."/>
            <person name="An G."/>
            <person name="Cheng J."/>
            <person name="Zhang Y."/>
            <person name="Shi Q."/>
            <person name="Xie Y."/>
            <person name="Shi X."/>
            <person name="Chang Y."/>
            <person name="Huang F."/>
            <person name="Chen Y."/>
            <person name="Hong S."/>
            <person name="Mi L."/>
            <person name="Sun Q."/>
            <person name="Zhang L."/>
            <person name="Zhou B."/>
            <person name="Peng R."/>
            <person name="Zhang X."/>
            <person name="Liu F."/>
        </authorList>
    </citation>
    <scope>NUCLEOTIDE SEQUENCE [LARGE SCALE GENOMIC DNA]</scope>
    <source>
        <strain evidence="3">cv. PA1801</strain>
    </source>
</reference>
<comment type="caution">
    <text evidence="2">The sequence shown here is derived from an EMBL/GenBank/DDBJ whole genome shotgun (WGS) entry which is preliminary data.</text>
</comment>
<evidence type="ECO:0000256" key="1">
    <source>
        <dbReference type="SAM" id="MobiDB-lite"/>
    </source>
</evidence>
<keyword evidence="3" id="KW-1185">Reference proteome</keyword>
<dbReference type="Proteomes" id="UP000325315">
    <property type="component" value="Unassembled WGS sequence"/>
</dbReference>